<dbReference type="AlphaFoldDB" id="A0A239I191"/>
<dbReference type="Proteomes" id="UP000198284">
    <property type="component" value="Unassembled WGS sequence"/>
</dbReference>
<comment type="catalytic activity">
    <reaction evidence="2">
        <text>2,5-diamino-6-hydroxy-4-(5-phosphoribosylamino)-pyrimidine + H2O = 2,5,6-triamino-4-hydroxypyrimidine + D-ribose 5-phosphate</text>
        <dbReference type="Rhea" id="RHEA:23436"/>
        <dbReference type="ChEBI" id="CHEBI:15377"/>
        <dbReference type="ChEBI" id="CHEBI:58614"/>
        <dbReference type="ChEBI" id="CHEBI:78346"/>
        <dbReference type="ChEBI" id="CHEBI:137796"/>
    </reaction>
</comment>
<dbReference type="SUPFAM" id="SSF143990">
    <property type="entry name" value="YbiA-like"/>
    <property type="match status" value="1"/>
</dbReference>
<evidence type="ECO:0000256" key="2">
    <source>
        <dbReference type="ARBA" id="ARBA00000751"/>
    </source>
</evidence>
<comment type="catalytic activity">
    <reaction evidence="1">
        <text>5-amino-6-(5-phospho-D-ribosylamino)uracil + H2O = 5,6-diaminouracil + D-ribose 5-phosphate</text>
        <dbReference type="Rhea" id="RHEA:55020"/>
        <dbReference type="ChEBI" id="CHEBI:15377"/>
        <dbReference type="ChEBI" id="CHEBI:46252"/>
        <dbReference type="ChEBI" id="CHEBI:58453"/>
        <dbReference type="ChEBI" id="CHEBI:78346"/>
    </reaction>
</comment>
<evidence type="ECO:0000259" key="3">
    <source>
        <dbReference type="Pfam" id="PF08719"/>
    </source>
</evidence>
<accession>A0A239I191</accession>
<gene>
    <name evidence="4" type="ORF">SAMN06265795_1088</name>
</gene>
<evidence type="ECO:0000256" key="1">
    <source>
        <dbReference type="ARBA" id="ARBA00000022"/>
    </source>
</evidence>
<dbReference type="Pfam" id="PF08719">
    <property type="entry name" value="NADAR"/>
    <property type="match status" value="1"/>
</dbReference>
<organism evidence="4 5">
    <name type="scientific">Noviherbaspirillum humi</name>
    <dbReference type="NCBI Taxonomy" id="1688639"/>
    <lineage>
        <taxon>Bacteria</taxon>
        <taxon>Pseudomonadati</taxon>
        <taxon>Pseudomonadota</taxon>
        <taxon>Betaproteobacteria</taxon>
        <taxon>Burkholderiales</taxon>
        <taxon>Oxalobacteraceae</taxon>
        <taxon>Noviherbaspirillum</taxon>
    </lineage>
</organism>
<sequence>MIFSGAHQPALPLASSSFVHNGIQYSGFLQYVMYQKALLFGDIRMADRILKTRAIAKQRELGRKIRGCVQAAWRRVGSDVLFDGLKAKVMQHAGMRAWLLGRPDVELLAADEFWDVSSADFLDCDAGSEGAMRKGESPLGTALLRLKQQLAA</sequence>
<dbReference type="Gene3D" id="1.10.357.40">
    <property type="entry name" value="YbiA-like"/>
    <property type="match status" value="1"/>
</dbReference>
<dbReference type="InterPro" id="IPR037238">
    <property type="entry name" value="YbiA-like_sf"/>
</dbReference>
<dbReference type="EMBL" id="FZOT01000008">
    <property type="protein sequence ID" value="SNS86194.1"/>
    <property type="molecule type" value="Genomic_DNA"/>
</dbReference>
<protein>
    <recommendedName>
        <fullName evidence="3">NADAR domain-containing protein</fullName>
    </recommendedName>
</protein>
<reference evidence="4 5" key="1">
    <citation type="submission" date="2017-06" db="EMBL/GenBank/DDBJ databases">
        <authorList>
            <person name="Kim H.J."/>
            <person name="Triplett B.A."/>
        </authorList>
    </citation>
    <scope>NUCLEOTIDE SEQUENCE [LARGE SCALE GENOMIC DNA]</scope>
    <source>
        <strain evidence="4 5">U15</strain>
    </source>
</reference>
<proteinExistence type="predicted"/>
<feature type="domain" description="NADAR" evidence="3">
    <location>
        <begin position="17"/>
        <end position="150"/>
    </location>
</feature>
<keyword evidence="5" id="KW-1185">Reference proteome</keyword>
<evidence type="ECO:0000313" key="4">
    <source>
        <dbReference type="EMBL" id="SNS86194.1"/>
    </source>
</evidence>
<evidence type="ECO:0000313" key="5">
    <source>
        <dbReference type="Proteomes" id="UP000198284"/>
    </source>
</evidence>
<dbReference type="InterPro" id="IPR012816">
    <property type="entry name" value="NADAR"/>
</dbReference>
<name>A0A239I191_9BURK</name>
<dbReference type="CDD" id="cd15457">
    <property type="entry name" value="NADAR"/>
    <property type="match status" value="1"/>
</dbReference>